<dbReference type="EnsemblPlants" id="MELO3C035638.2.1">
    <property type="protein sequence ID" value="MELO3C035638.2.1"/>
    <property type="gene ID" value="MELO3C035638.2"/>
</dbReference>
<sequence length="87" mass="9945">MDETIDERIVVTCFHYGLAHPLHNLHPIFEQSRDLNFCCKHLLNLSCSFHIGCARVVDVEGNHSILLTLLITKKQDNISILSLFTKI</sequence>
<dbReference type="AlphaFoldDB" id="A0A9I9ELY9"/>
<reference evidence="1" key="1">
    <citation type="submission" date="2023-03" db="UniProtKB">
        <authorList>
            <consortium name="EnsemblPlants"/>
        </authorList>
    </citation>
    <scope>IDENTIFICATION</scope>
</reference>
<protein>
    <submittedName>
        <fullName evidence="1">Uncharacterized protein</fullName>
    </submittedName>
</protein>
<name>A0A9I9ELY9_CUCME</name>
<accession>A0A9I9ELY9</accession>
<dbReference type="Gramene" id="MELO3C035638.2.1">
    <property type="protein sequence ID" value="MELO3C035638.2.1"/>
    <property type="gene ID" value="MELO3C035638.2"/>
</dbReference>
<proteinExistence type="predicted"/>
<organism evidence="1">
    <name type="scientific">Cucumis melo</name>
    <name type="common">Muskmelon</name>
    <dbReference type="NCBI Taxonomy" id="3656"/>
    <lineage>
        <taxon>Eukaryota</taxon>
        <taxon>Viridiplantae</taxon>
        <taxon>Streptophyta</taxon>
        <taxon>Embryophyta</taxon>
        <taxon>Tracheophyta</taxon>
        <taxon>Spermatophyta</taxon>
        <taxon>Magnoliopsida</taxon>
        <taxon>eudicotyledons</taxon>
        <taxon>Gunneridae</taxon>
        <taxon>Pentapetalae</taxon>
        <taxon>rosids</taxon>
        <taxon>fabids</taxon>
        <taxon>Cucurbitales</taxon>
        <taxon>Cucurbitaceae</taxon>
        <taxon>Benincaseae</taxon>
        <taxon>Cucumis</taxon>
    </lineage>
</organism>
<evidence type="ECO:0000313" key="1">
    <source>
        <dbReference type="EnsemblPlants" id="MELO3C035638.2.1"/>
    </source>
</evidence>